<protein>
    <submittedName>
        <fullName evidence="4">HigA family addiction module antitoxin</fullName>
    </submittedName>
</protein>
<dbReference type="InterPro" id="IPR013430">
    <property type="entry name" value="Toxin_antidote_HigA"/>
</dbReference>
<dbReference type="InterPro" id="IPR010982">
    <property type="entry name" value="Lambda_DNA-bd_dom_sf"/>
</dbReference>
<dbReference type="InterPro" id="IPR001387">
    <property type="entry name" value="Cro/C1-type_HTH"/>
</dbReference>
<evidence type="ECO:0000259" key="3">
    <source>
        <dbReference type="PROSITE" id="PS50943"/>
    </source>
</evidence>
<dbReference type="Gene3D" id="1.10.260.40">
    <property type="entry name" value="lambda repressor-like DNA-binding domains"/>
    <property type="match status" value="1"/>
</dbReference>
<dbReference type="NCBIfam" id="TIGR02607">
    <property type="entry name" value="antidote_HigA"/>
    <property type="match status" value="1"/>
</dbReference>
<proteinExistence type="predicted"/>
<dbReference type="CDD" id="cd00093">
    <property type="entry name" value="HTH_XRE"/>
    <property type="match status" value="1"/>
</dbReference>
<feature type="region of interest" description="Disordered" evidence="2">
    <location>
        <begin position="1"/>
        <end position="20"/>
    </location>
</feature>
<accession>A0ABT1XL63</accession>
<evidence type="ECO:0000256" key="2">
    <source>
        <dbReference type="SAM" id="MobiDB-lite"/>
    </source>
</evidence>
<dbReference type="PROSITE" id="PS50943">
    <property type="entry name" value="HTH_CROC1"/>
    <property type="match status" value="1"/>
</dbReference>
<dbReference type="Proteomes" id="UP001206067">
    <property type="component" value="Unassembled WGS sequence"/>
</dbReference>
<feature type="domain" description="HTH cro/C1-type" evidence="3">
    <location>
        <begin position="30"/>
        <end position="78"/>
    </location>
</feature>
<dbReference type="EMBL" id="JANKHH010000001">
    <property type="protein sequence ID" value="MCR2832405.1"/>
    <property type="molecule type" value="Genomic_DNA"/>
</dbReference>
<dbReference type="RefSeq" id="WP_257594170.1">
    <property type="nucleotide sequence ID" value="NZ_JANKHH010000001.1"/>
</dbReference>
<comment type="caution">
    <text evidence="4">The sequence shown here is derived from an EMBL/GenBank/DDBJ whole genome shotgun (WGS) entry which is preliminary data.</text>
</comment>
<evidence type="ECO:0000256" key="1">
    <source>
        <dbReference type="ARBA" id="ARBA00023125"/>
    </source>
</evidence>
<dbReference type="SMART" id="SM00530">
    <property type="entry name" value="HTH_XRE"/>
    <property type="match status" value="1"/>
</dbReference>
<sequence length="113" mass="12390">MQASRRERKMAQSKEPAHPGGFVKSEIIAANGLSITGAAQVLGVTRPALSALLNERAHLSSEMALRIEKVFGISIETLMRMQNTYDIAQARKRAGEIELLPFKKTLDPSIVVM</sequence>
<reference evidence="4 5" key="1">
    <citation type="submission" date="2022-08" db="EMBL/GenBank/DDBJ databases">
        <title>Polyphasic taxonomy analysis of Qipengyuania sp.RS5-5.</title>
        <authorList>
            <person name="Xamxidin M."/>
            <person name="Wu M."/>
        </authorList>
    </citation>
    <scope>NUCLEOTIDE SEQUENCE [LARGE SCALE GENOMIC DNA]</scope>
    <source>
        <strain evidence="4 5">RS5-5</strain>
    </source>
</reference>
<name>A0ABT1XL63_9SPHN</name>
<keyword evidence="1" id="KW-0238">DNA-binding</keyword>
<organism evidence="4 5">
    <name type="scientific">Parerythrobacter lacustris</name>
    <dbReference type="NCBI Taxonomy" id="2969984"/>
    <lineage>
        <taxon>Bacteria</taxon>
        <taxon>Pseudomonadati</taxon>
        <taxon>Pseudomonadota</taxon>
        <taxon>Alphaproteobacteria</taxon>
        <taxon>Sphingomonadales</taxon>
        <taxon>Erythrobacteraceae</taxon>
        <taxon>Parerythrobacter</taxon>
    </lineage>
</organism>
<gene>
    <name evidence="4" type="ORF">NSO95_00480</name>
</gene>
<evidence type="ECO:0000313" key="4">
    <source>
        <dbReference type="EMBL" id="MCR2832405.1"/>
    </source>
</evidence>
<dbReference type="SUPFAM" id="SSF47413">
    <property type="entry name" value="lambda repressor-like DNA-binding domains"/>
    <property type="match status" value="1"/>
</dbReference>
<dbReference type="PANTHER" id="PTHR36924:SF1">
    <property type="entry name" value="ANTITOXIN HIGA-1"/>
    <property type="match status" value="1"/>
</dbReference>
<dbReference type="Pfam" id="PF01381">
    <property type="entry name" value="HTH_3"/>
    <property type="match status" value="1"/>
</dbReference>
<keyword evidence="5" id="KW-1185">Reference proteome</keyword>
<evidence type="ECO:0000313" key="5">
    <source>
        <dbReference type="Proteomes" id="UP001206067"/>
    </source>
</evidence>
<dbReference type="PANTHER" id="PTHR36924">
    <property type="entry name" value="ANTITOXIN HIGA-1"/>
    <property type="match status" value="1"/>
</dbReference>